<dbReference type="OrthoDB" id="4709966at2"/>
<dbReference type="InterPro" id="IPR036271">
    <property type="entry name" value="Tet_transcr_reg_TetR-rel_C_sf"/>
</dbReference>
<evidence type="ECO:0000256" key="4">
    <source>
        <dbReference type="PROSITE-ProRule" id="PRU00335"/>
    </source>
</evidence>
<gene>
    <name evidence="6" type="ORF">GTS_08120</name>
</gene>
<evidence type="ECO:0000313" key="7">
    <source>
        <dbReference type="Proteomes" id="UP000298860"/>
    </source>
</evidence>
<dbReference type="InterPro" id="IPR050109">
    <property type="entry name" value="HTH-type_TetR-like_transc_reg"/>
</dbReference>
<evidence type="ECO:0000256" key="3">
    <source>
        <dbReference type="ARBA" id="ARBA00023163"/>
    </source>
</evidence>
<evidence type="ECO:0000313" key="6">
    <source>
        <dbReference type="EMBL" id="GDY29179.1"/>
    </source>
</evidence>
<dbReference type="Pfam" id="PF13305">
    <property type="entry name" value="TetR_C_33"/>
    <property type="match status" value="1"/>
</dbReference>
<evidence type="ECO:0000259" key="5">
    <source>
        <dbReference type="PROSITE" id="PS50977"/>
    </source>
</evidence>
<keyword evidence="2 4" id="KW-0238">DNA-binding</keyword>
<dbReference type="SUPFAM" id="SSF46689">
    <property type="entry name" value="Homeodomain-like"/>
    <property type="match status" value="1"/>
</dbReference>
<evidence type="ECO:0000256" key="2">
    <source>
        <dbReference type="ARBA" id="ARBA00023125"/>
    </source>
</evidence>
<dbReference type="InterPro" id="IPR025996">
    <property type="entry name" value="MT1864/Rv1816-like_C"/>
</dbReference>
<proteinExistence type="predicted"/>
<evidence type="ECO:0000256" key="1">
    <source>
        <dbReference type="ARBA" id="ARBA00023015"/>
    </source>
</evidence>
<dbReference type="Proteomes" id="UP000298860">
    <property type="component" value="Unassembled WGS sequence"/>
</dbReference>
<dbReference type="Gene3D" id="1.10.357.10">
    <property type="entry name" value="Tetracycline Repressor, domain 2"/>
    <property type="match status" value="1"/>
</dbReference>
<accession>A0A4D4J3H4</accession>
<reference evidence="7" key="1">
    <citation type="submission" date="2019-04" db="EMBL/GenBank/DDBJ databases">
        <title>Draft genome sequence of Pseudonocardiaceae bacterium SL3-2-4.</title>
        <authorList>
            <person name="Ningsih F."/>
            <person name="Yokota A."/>
            <person name="Sakai Y."/>
            <person name="Nanatani K."/>
            <person name="Yabe S."/>
            <person name="Oetari A."/>
            <person name="Sjamsuridzal W."/>
        </authorList>
    </citation>
    <scope>NUCLEOTIDE SEQUENCE [LARGE SCALE GENOMIC DNA]</scope>
    <source>
        <strain evidence="7">SL3-2-4</strain>
    </source>
</reference>
<dbReference type="InterPro" id="IPR001647">
    <property type="entry name" value="HTH_TetR"/>
</dbReference>
<feature type="domain" description="HTH tetR-type" evidence="5">
    <location>
        <begin position="9"/>
        <end position="69"/>
    </location>
</feature>
<keyword evidence="3" id="KW-0804">Transcription</keyword>
<dbReference type="PANTHER" id="PTHR30055:SF209">
    <property type="entry name" value="POSSIBLE TRANSCRIPTIONAL REGULATORY PROTEIN (PROBABLY TETR-FAMILY)"/>
    <property type="match status" value="1"/>
</dbReference>
<dbReference type="AlphaFoldDB" id="A0A4D4J3H4"/>
<dbReference type="Pfam" id="PF00440">
    <property type="entry name" value="TetR_N"/>
    <property type="match status" value="1"/>
</dbReference>
<protein>
    <submittedName>
        <fullName evidence="6">TetR family transcriptional regulator</fullName>
    </submittedName>
</protein>
<organism evidence="6 7">
    <name type="scientific">Gandjariella thermophila</name>
    <dbReference type="NCBI Taxonomy" id="1931992"/>
    <lineage>
        <taxon>Bacteria</taxon>
        <taxon>Bacillati</taxon>
        <taxon>Actinomycetota</taxon>
        <taxon>Actinomycetes</taxon>
        <taxon>Pseudonocardiales</taxon>
        <taxon>Pseudonocardiaceae</taxon>
        <taxon>Gandjariella</taxon>
    </lineage>
</organism>
<name>A0A4D4J3H4_9PSEU</name>
<dbReference type="RefSeq" id="WP_137812383.1">
    <property type="nucleotide sequence ID" value="NZ_BJFL01000003.1"/>
</dbReference>
<dbReference type="SUPFAM" id="SSF48498">
    <property type="entry name" value="Tetracyclin repressor-like, C-terminal domain"/>
    <property type="match status" value="1"/>
</dbReference>
<feature type="DNA-binding region" description="H-T-H motif" evidence="4">
    <location>
        <begin position="32"/>
        <end position="51"/>
    </location>
</feature>
<sequence length="199" mass="21720">MPRPRTHDEALRTRLLDRAGEVLSAEGPHALSLRRLAADVGTSTTAVYSLFGGKPALMREVYREAFRRFSEHLATVRPTGDPAEDLVRLGLAYRSSARADPHLYAIMFTRVVPEFTPDEETAAEARATFEPLLDLVRRAVRAGVLVDAPPERVALALWGLVHGLMSLELGGNLPAGLEVADSFEPALRAAVEGWRRTAG</sequence>
<dbReference type="EMBL" id="BJFL01000003">
    <property type="protein sequence ID" value="GDY29179.1"/>
    <property type="molecule type" value="Genomic_DNA"/>
</dbReference>
<keyword evidence="7" id="KW-1185">Reference proteome</keyword>
<dbReference type="PANTHER" id="PTHR30055">
    <property type="entry name" value="HTH-TYPE TRANSCRIPTIONAL REGULATOR RUTR"/>
    <property type="match status" value="1"/>
</dbReference>
<comment type="caution">
    <text evidence="6">The sequence shown here is derived from an EMBL/GenBank/DDBJ whole genome shotgun (WGS) entry which is preliminary data.</text>
</comment>
<dbReference type="GO" id="GO:0003700">
    <property type="term" value="F:DNA-binding transcription factor activity"/>
    <property type="evidence" value="ECO:0007669"/>
    <property type="project" value="TreeGrafter"/>
</dbReference>
<dbReference type="InterPro" id="IPR009057">
    <property type="entry name" value="Homeodomain-like_sf"/>
</dbReference>
<dbReference type="GO" id="GO:0000976">
    <property type="term" value="F:transcription cis-regulatory region binding"/>
    <property type="evidence" value="ECO:0007669"/>
    <property type="project" value="TreeGrafter"/>
</dbReference>
<dbReference type="PROSITE" id="PS50977">
    <property type="entry name" value="HTH_TETR_2"/>
    <property type="match status" value="1"/>
</dbReference>
<keyword evidence="1" id="KW-0805">Transcription regulation</keyword>